<name>A0A7D8D333_9BACI</name>
<dbReference type="EMBL" id="FWYW01000062">
    <property type="protein sequence ID" value="SMD83933.1"/>
    <property type="molecule type" value="Genomic_DNA"/>
</dbReference>
<dbReference type="RefSeq" id="WP_000432513.1">
    <property type="nucleotide sequence ID" value="NZ_CP040880.1"/>
</dbReference>
<organism evidence="2 3">
    <name type="scientific">Bacillus paranthracis</name>
    <dbReference type="NCBI Taxonomy" id="2026186"/>
    <lineage>
        <taxon>Bacteria</taxon>
        <taxon>Bacillati</taxon>
        <taxon>Bacillota</taxon>
        <taxon>Bacilli</taxon>
        <taxon>Bacillales</taxon>
        <taxon>Bacillaceae</taxon>
        <taxon>Bacillus</taxon>
        <taxon>Bacillus cereus group</taxon>
    </lineage>
</organism>
<dbReference type="Proteomes" id="UP000194422">
    <property type="component" value="Unassembled WGS sequence"/>
</dbReference>
<gene>
    <name evidence="2" type="ORF">BACERE00174_01719</name>
    <name evidence="1" type="ORF">P6U22_14190</name>
</gene>
<reference evidence="1 4" key="2">
    <citation type="submission" date="2023-03" db="EMBL/GenBank/DDBJ databases">
        <title>Genetic diversity of Bacillus cereus sensu lato isolates from Slovenia.</title>
        <authorList>
            <person name="Abdelli M."/>
        </authorList>
    </citation>
    <scope>NUCLEOTIDE SEQUENCE [LARGE SCALE GENOMIC DNA]</scope>
    <source>
        <strain evidence="1 4">SIBC61B</strain>
    </source>
</reference>
<evidence type="ECO:0000313" key="4">
    <source>
        <dbReference type="Proteomes" id="UP001221338"/>
    </source>
</evidence>
<proteinExistence type="predicted"/>
<evidence type="ECO:0000313" key="1">
    <source>
        <dbReference type="EMBL" id="MDG0942347.1"/>
    </source>
</evidence>
<evidence type="ECO:0000313" key="2">
    <source>
        <dbReference type="EMBL" id="SMD83933.1"/>
    </source>
</evidence>
<keyword evidence="4" id="KW-1185">Reference proteome</keyword>
<reference evidence="2 3" key="1">
    <citation type="submission" date="2017-04" db="EMBL/GenBank/DDBJ databases">
        <authorList>
            <person name="Criscuolo A."/>
        </authorList>
    </citation>
    <scope>NUCLEOTIDE SEQUENCE [LARGE SCALE GENOMIC DNA]</scope>
    <source>
        <strain evidence="2">16-00174</strain>
    </source>
</reference>
<evidence type="ECO:0000313" key="3">
    <source>
        <dbReference type="Proteomes" id="UP000194422"/>
    </source>
</evidence>
<comment type="caution">
    <text evidence="2">The sequence shown here is derived from an EMBL/GenBank/DDBJ whole genome shotgun (WGS) entry which is preliminary data.</text>
</comment>
<dbReference type="EMBL" id="JARPRV010000007">
    <property type="protein sequence ID" value="MDG0942347.1"/>
    <property type="molecule type" value="Genomic_DNA"/>
</dbReference>
<protein>
    <submittedName>
        <fullName evidence="2">Uncharacterized protein</fullName>
    </submittedName>
</protein>
<accession>A0A7D8D333</accession>
<dbReference type="AlphaFoldDB" id="A0A7D8D333"/>
<sequence>MENVLESTLWEMLKLGVLTTDENEKKLVENIKNIVKKEKNDC</sequence>
<dbReference type="Proteomes" id="UP001221338">
    <property type="component" value="Unassembled WGS sequence"/>
</dbReference>